<evidence type="ECO:0000259" key="1">
    <source>
        <dbReference type="Pfam" id="PF13837"/>
    </source>
</evidence>
<dbReference type="PANTHER" id="PTHR47595:SF1">
    <property type="entry name" value="MYB_SANT-LIKE DNA-BINDING DOMAIN-CONTAINING PROTEIN"/>
    <property type="match status" value="1"/>
</dbReference>
<feature type="domain" description="Myb/SANT-like DNA-binding" evidence="1">
    <location>
        <begin position="8"/>
        <end position="98"/>
    </location>
</feature>
<gene>
    <name evidence="2" type="primary">Dyak\GE20998</name>
    <name evidence="2" type="synonym">dyak_GLEANR_4797</name>
    <name evidence="2" type="synonym">GE20998</name>
    <name evidence="2" type="ORF">Dyak_GE20998</name>
</gene>
<evidence type="ECO:0000313" key="2">
    <source>
        <dbReference type="EMBL" id="EDW92751.2"/>
    </source>
</evidence>
<dbReference type="Proteomes" id="UP000002282">
    <property type="component" value="Chromosome 3L"/>
</dbReference>
<dbReference type="KEGG" id="dya:Dyak_GE20998"/>
<protein>
    <recommendedName>
        <fullName evidence="1">Myb/SANT-like DNA-binding domain-containing protein</fullName>
    </recommendedName>
</protein>
<dbReference type="eggNOG" id="ENOG502SN5G">
    <property type="taxonomic scope" value="Eukaryota"/>
</dbReference>
<dbReference type="AlphaFoldDB" id="B4PCM8"/>
<sequence length="252" mass="29318">MDFKYDEKKWCASNTRLLLSLYNERQADFRDPRRKIKDIWGEMVVVLESQGMTDIDAVQLDRKFRNLKKTYYCIRSKHLAKGPHYHPNWLYYDEMAEILKDEPLPQPRELTINDYDETVVSADTGIPKGRMLSMGTTVSTVISRQIRPYRKRKLPLEDVDTEIQNDYEVQTDRTQEEDHITVFNAAGPNANDSSEPADEISISNAEEAMRHLRALQEYAMIQDNFRAIGLLMQAESAIQYPAKSKDFEVDQT</sequence>
<evidence type="ECO:0000313" key="3">
    <source>
        <dbReference type="Proteomes" id="UP000002282"/>
    </source>
</evidence>
<reference evidence="2 3" key="2">
    <citation type="journal article" date="2007" name="PLoS Biol.">
        <title>Principles of genome evolution in the Drosophila melanogaster species group.</title>
        <authorList>
            <person name="Ranz J.M."/>
            <person name="Maurin D."/>
            <person name="Chan Y.S."/>
            <person name="von Grotthuss M."/>
            <person name="Hillier L.W."/>
            <person name="Roote J."/>
            <person name="Ashburner M."/>
            <person name="Bergman C.M."/>
        </authorList>
    </citation>
    <scope>NUCLEOTIDE SEQUENCE [LARGE SCALE GENOMIC DNA]</scope>
    <source>
        <strain evidence="3">Tai18E2 / Tucson 14021-0261.01</strain>
    </source>
</reference>
<dbReference type="EMBL" id="CM000159">
    <property type="protein sequence ID" value="EDW92751.2"/>
    <property type="molecule type" value="Genomic_DNA"/>
</dbReference>
<dbReference type="Gene3D" id="1.10.10.60">
    <property type="entry name" value="Homeodomain-like"/>
    <property type="match status" value="1"/>
</dbReference>
<proteinExistence type="predicted"/>
<dbReference type="HOGENOM" id="CLU_1316660_0_0_1"/>
<keyword evidence="3" id="KW-1185">Reference proteome</keyword>
<reference evidence="2 3" key="1">
    <citation type="journal article" date="2007" name="Nature">
        <title>Evolution of genes and genomes on the Drosophila phylogeny.</title>
        <authorList>
            <consortium name="Drosophila 12 Genomes Consortium"/>
            <person name="Clark A.G."/>
            <person name="Eisen M.B."/>
            <person name="Smith D.R."/>
            <person name="Bergman C.M."/>
            <person name="Oliver B."/>
            <person name="Markow T.A."/>
            <person name="Kaufman T.C."/>
            <person name="Kellis M."/>
            <person name="Gelbart W."/>
            <person name="Iyer V.N."/>
            <person name="Pollard D.A."/>
            <person name="Sackton T.B."/>
            <person name="Larracuente A.M."/>
            <person name="Singh N.D."/>
            <person name="Abad J.P."/>
            <person name="Abt D.N."/>
            <person name="Adryan B."/>
            <person name="Aguade M."/>
            <person name="Akashi H."/>
            <person name="Anderson W.W."/>
            <person name="Aquadro C.F."/>
            <person name="Ardell D.H."/>
            <person name="Arguello R."/>
            <person name="Artieri C.G."/>
            <person name="Barbash D.A."/>
            <person name="Barker D."/>
            <person name="Barsanti P."/>
            <person name="Batterham P."/>
            <person name="Batzoglou S."/>
            <person name="Begun D."/>
            <person name="Bhutkar A."/>
            <person name="Blanco E."/>
            <person name="Bosak S.A."/>
            <person name="Bradley R.K."/>
            <person name="Brand A.D."/>
            <person name="Brent M.R."/>
            <person name="Brooks A.N."/>
            <person name="Brown R.H."/>
            <person name="Butlin R.K."/>
            <person name="Caggese C."/>
            <person name="Calvi B.R."/>
            <person name="Bernardo de Carvalho A."/>
            <person name="Caspi A."/>
            <person name="Castrezana S."/>
            <person name="Celniker S.E."/>
            <person name="Chang J.L."/>
            <person name="Chapple C."/>
            <person name="Chatterji S."/>
            <person name="Chinwalla A."/>
            <person name="Civetta A."/>
            <person name="Clifton S.W."/>
            <person name="Comeron J.M."/>
            <person name="Costello J.C."/>
            <person name="Coyne J.A."/>
            <person name="Daub J."/>
            <person name="David R.G."/>
            <person name="Delcher A.L."/>
            <person name="Delehaunty K."/>
            <person name="Do C.B."/>
            <person name="Ebling H."/>
            <person name="Edwards K."/>
            <person name="Eickbush T."/>
            <person name="Evans J.D."/>
            <person name="Filipski A."/>
            <person name="Findeiss S."/>
            <person name="Freyhult E."/>
            <person name="Fulton L."/>
            <person name="Fulton R."/>
            <person name="Garcia A.C."/>
            <person name="Gardiner A."/>
            <person name="Garfield D.A."/>
            <person name="Garvin B.E."/>
            <person name="Gibson G."/>
            <person name="Gilbert D."/>
            <person name="Gnerre S."/>
            <person name="Godfrey J."/>
            <person name="Good R."/>
            <person name="Gotea V."/>
            <person name="Gravely B."/>
            <person name="Greenberg A.J."/>
            <person name="Griffiths-Jones S."/>
            <person name="Gross S."/>
            <person name="Guigo R."/>
            <person name="Gustafson E.A."/>
            <person name="Haerty W."/>
            <person name="Hahn M.W."/>
            <person name="Halligan D.L."/>
            <person name="Halpern A.L."/>
            <person name="Halter G.M."/>
            <person name="Han M.V."/>
            <person name="Heger A."/>
            <person name="Hillier L."/>
            <person name="Hinrichs A.S."/>
            <person name="Holmes I."/>
            <person name="Hoskins R.A."/>
            <person name="Hubisz M.J."/>
            <person name="Hultmark D."/>
            <person name="Huntley M.A."/>
            <person name="Jaffe D.B."/>
            <person name="Jagadeeshan S."/>
            <person name="Jeck W.R."/>
            <person name="Johnson J."/>
            <person name="Jones C.D."/>
            <person name="Jordan W.C."/>
            <person name="Karpen G.H."/>
            <person name="Kataoka E."/>
            <person name="Keightley P.D."/>
            <person name="Kheradpour P."/>
            <person name="Kirkness E.F."/>
            <person name="Koerich L.B."/>
            <person name="Kristiansen K."/>
            <person name="Kudrna D."/>
            <person name="Kulathinal R.J."/>
            <person name="Kumar S."/>
            <person name="Kwok R."/>
            <person name="Lander E."/>
            <person name="Langley C.H."/>
            <person name="Lapoint R."/>
            <person name="Lazzaro B.P."/>
            <person name="Lee S.J."/>
            <person name="Levesque L."/>
            <person name="Li R."/>
            <person name="Lin C.F."/>
            <person name="Lin M.F."/>
            <person name="Lindblad-Toh K."/>
            <person name="Llopart A."/>
            <person name="Long M."/>
            <person name="Low L."/>
            <person name="Lozovsky E."/>
            <person name="Lu J."/>
            <person name="Luo M."/>
            <person name="Machado C.A."/>
            <person name="Makalowski W."/>
            <person name="Marzo M."/>
            <person name="Matsuda M."/>
            <person name="Matzkin L."/>
            <person name="McAllister B."/>
            <person name="McBride C.S."/>
            <person name="McKernan B."/>
            <person name="McKernan K."/>
            <person name="Mendez-Lago M."/>
            <person name="Minx P."/>
            <person name="Mollenhauer M.U."/>
            <person name="Montooth K."/>
            <person name="Mount S.M."/>
            <person name="Mu X."/>
            <person name="Myers E."/>
            <person name="Negre B."/>
            <person name="Newfeld S."/>
            <person name="Nielsen R."/>
            <person name="Noor M.A."/>
            <person name="O'Grady P."/>
            <person name="Pachter L."/>
            <person name="Papaceit M."/>
            <person name="Parisi M.J."/>
            <person name="Parisi M."/>
            <person name="Parts L."/>
            <person name="Pedersen J.S."/>
            <person name="Pesole G."/>
            <person name="Phillippy A.M."/>
            <person name="Ponting C.P."/>
            <person name="Pop M."/>
            <person name="Porcelli D."/>
            <person name="Powell J.R."/>
            <person name="Prohaska S."/>
            <person name="Pruitt K."/>
            <person name="Puig M."/>
            <person name="Quesneville H."/>
            <person name="Ram K.R."/>
            <person name="Rand D."/>
            <person name="Rasmussen M.D."/>
            <person name="Reed L.K."/>
            <person name="Reenan R."/>
            <person name="Reily A."/>
            <person name="Remington K.A."/>
            <person name="Rieger T.T."/>
            <person name="Ritchie M.G."/>
            <person name="Robin C."/>
            <person name="Rogers Y.H."/>
            <person name="Rohde C."/>
            <person name="Rozas J."/>
            <person name="Rubenfield M.J."/>
            <person name="Ruiz A."/>
            <person name="Russo S."/>
            <person name="Salzberg S.L."/>
            <person name="Sanchez-Gracia A."/>
            <person name="Saranga D.J."/>
            <person name="Sato H."/>
            <person name="Schaeffer S.W."/>
            <person name="Schatz M.C."/>
            <person name="Schlenke T."/>
            <person name="Schwartz R."/>
            <person name="Segarra C."/>
            <person name="Singh R.S."/>
            <person name="Sirot L."/>
            <person name="Sirota M."/>
            <person name="Sisneros N.B."/>
            <person name="Smith C.D."/>
            <person name="Smith T.F."/>
            <person name="Spieth J."/>
            <person name="Stage D.E."/>
            <person name="Stark A."/>
            <person name="Stephan W."/>
            <person name="Strausberg R.L."/>
            <person name="Strempel S."/>
            <person name="Sturgill D."/>
            <person name="Sutton G."/>
            <person name="Sutton G.G."/>
            <person name="Tao W."/>
            <person name="Teichmann S."/>
            <person name="Tobari Y.N."/>
            <person name="Tomimura Y."/>
            <person name="Tsolas J.M."/>
            <person name="Valente V.L."/>
            <person name="Venter E."/>
            <person name="Venter J.C."/>
            <person name="Vicario S."/>
            <person name="Vieira F.G."/>
            <person name="Vilella A.J."/>
            <person name="Villasante A."/>
            <person name="Walenz B."/>
            <person name="Wang J."/>
            <person name="Wasserman M."/>
            <person name="Watts T."/>
            <person name="Wilson D."/>
            <person name="Wilson R.K."/>
            <person name="Wing R.A."/>
            <person name="Wolfner M.F."/>
            <person name="Wong A."/>
            <person name="Wong G.K."/>
            <person name="Wu C.I."/>
            <person name="Wu G."/>
            <person name="Yamamoto D."/>
            <person name="Yang H.P."/>
            <person name="Yang S.P."/>
            <person name="Yorke J.A."/>
            <person name="Yoshida K."/>
            <person name="Zdobnov E."/>
            <person name="Zhang P."/>
            <person name="Zhang Y."/>
            <person name="Zimin A.V."/>
            <person name="Baldwin J."/>
            <person name="Abdouelleil A."/>
            <person name="Abdulkadir J."/>
            <person name="Abebe A."/>
            <person name="Abera B."/>
            <person name="Abreu J."/>
            <person name="Acer S.C."/>
            <person name="Aftuck L."/>
            <person name="Alexander A."/>
            <person name="An P."/>
            <person name="Anderson E."/>
            <person name="Anderson S."/>
            <person name="Arachi H."/>
            <person name="Azer M."/>
            <person name="Bachantsang P."/>
            <person name="Barry A."/>
            <person name="Bayul T."/>
            <person name="Berlin A."/>
            <person name="Bessette D."/>
            <person name="Bloom T."/>
            <person name="Blye J."/>
            <person name="Boguslavskiy L."/>
            <person name="Bonnet C."/>
            <person name="Boukhgalter B."/>
            <person name="Bourzgui I."/>
            <person name="Brown A."/>
            <person name="Cahill P."/>
            <person name="Channer S."/>
            <person name="Cheshatsang Y."/>
            <person name="Chuda L."/>
            <person name="Citroen M."/>
            <person name="Collymore A."/>
            <person name="Cooke P."/>
            <person name="Costello M."/>
            <person name="D'Aco K."/>
            <person name="Daza R."/>
            <person name="De Haan G."/>
            <person name="DeGray S."/>
            <person name="DeMaso C."/>
            <person name="Dhargay N."/>
            <person name="Dooley K."/>
            <person name="Dooley E."/>
            <person name="Doricent M."/>
            <person name="Dorje P."/>
            <person name="Dorjee K."/>
            <person name="Dupes A."/>
            <person name="Elong R."/>
            <person name="Falk J."/>
            <person name="Farina A."/>
            <person name="Faro S."/>
            <person name="Ferguson D."/>
            <person name="Fisher S."/>
            <person name="Foley C.D."/>
            <person name="Franke A."/>
            <person name="Friedrich D."/>
            <person name="Gadbois L."/>
            <person name="Gearin G."/>
            <person name="Gearin C.R."/>
            <person name="Giannoukos G."/>
            <person name="Goode T."/>
            <person name="Graham J."/>
            <person name="Grandbois E."/>
            <person name="Grewal S."/>
            <person name="Gyaltsen K."/>
            <person name="Hafez N."/>
            <person name="Hagos B."/>
            <person name="Hall J."/>
            <person name="Henson C."/>
            <person name="Hollinger A."/>
            <person name="Honan T."/>
            <person name="Huard M.D."/>
            <person name="Hughes L."/>
            <person name="Hurhula B."/>
            <person name="Husby M.E."/>
            <person name="Kamat A."/>
            <person name="Kanga B."/>
            <person name="Kashin S."/>
            <person name="Khazanovich D."/>
            <person name="Kisner P."/>
            <person name="Lance K."/>
            <person name="Lara M."/>
            <person name="Lee W."/>
            <person name="Lennon N."/>
            <person name="Letendre F."/>
            <person name="LeVine R."/>
            <person name="Lipovsky A."/>
            <person name="Liu X."/>
            <person name="Liu J."/>
            <person name="Liu S."/>
            <person name="Lokyitsang T."/>
            <person name="Lokyitsang Y."/>
            <person name="Lubonja R."/>
            <person name="Lui A."/>
            <person name="MacDonald P."/>
            <person name="Magnisalis V."/>
            <person name="Maru K."/>
            <person name="Matthews C."/>
            <person name="McCusker W."/>
            <person name="McDonough S."/>
            <person name="Mehta T."/>
            <person name="Meldrim J."/>
            <person name="Meneus L."/>
            <person name="Mihai O."/>
            <person name="Mihalev A."/>
            <person name="Mihova T."/>
            <person name="Mittelman R."/>
            <person name="Mlenga V."/>
            <person name="Montmayeur A."/>
            <person name="Mulrain L."/>
            <person name="Navidi A."/>
            <person name="Naylor J."/>
            <person name="Negash T."/>
            <person name="Nguyen T."/>
            <person name="Nguyen N."/>
            <person name="Nicol R."/>
            <person name="Norbu C."/>
            <person name="Norbu N."/>
            <person name="Novod N."/>
            <person name="O'Neill B."/>
            <person name="Osman S."/>
            <person name="Markiewicz E."/>
            <person name="Oyono O.L."/>
            <person name="Patti C."/>
            <person name="Phunkhang P."/>
            <person name="Pierre F."/>
            <person name="Priest M."/>
            <person name="Raghuraman S."/>
            <person name="Rege F."/>
            <person name="Reyes R."/>
            <person name="Rise C."/>
            <person name="Rogov P."/>
            <person name="Ross K."/>
            <person name="Ryan E."/>
            <person name="Settipalli S."/>
            <person name="Shea T."/>
            <person name="Sherpa N."/>
            <person name="Shi L."/>
            <person name="Shih D."/>
            <person name="Sparrow T."/>
            <person name="Spaulding J."/>
            <person name="Stalker J."/>
            <person name="Stange-Thomann N."/>
            <person name="Stavropoulos S."/>
            <person name="Stone C."/>
            <person name="Strader C."/>
            <person name="Tesfaye S."/>
            <person name="Thomson T."/>
            <person name="Thoulutsang Y."/>
            <person name="Thoulutsang D."/>
            <person name="Topham K."/>
            <person name="Topping I."/>
            <person name="Tsamla T."/>
            <person name="Vassiliev H."/>
            <person name="Vo A."/>
            <person name="Wangchuk T."/>
            <person name="Wangdi T."/>
            <person name="Weiand M."/>
            <person name="Wilkinson J."/>
            <person name="Wilson A."/>
            <person name="Yadav S."/>
            <person name="Young G."/>
            <person name="Yu Q."/>
            <person name="Zembek L."/>
            <person name="Zhong D."/>
            <person name="Zimmer A."/>
            <person name="Zwirko Z."/>
            <person name="Jaffe D.B."/>
            <person name="Alvarez P."/>
            <person name="Brockman W."/>
            <person name="Butler J."/>
            <person name="Chin C."/>
            <person name="Gnerre S."/>
            <person name="Grabherr M."/>
            <person name="Kleber M."/>
            <person name="Mauceli E."/>
            <person name="MacCallum I."/>
        </authorList>
    </citation>
    <scope>NUCLEOTIDE SEQUENCE [LARGE SCALE GENOMIC DNA]</scope>
    <source>
        <strain evidence="3">Tai18E2 / Tucson 14021-0261.01</strain>
    </source>
</reference>
<dbReference type="OrthoDB" id="6346437at2759"/>
<dbReference type="InterPro" id="IPR044822">
    <property type="entry name" value="Myb_DNA-bind_4"/>
</dbReference>
<name>B4PCM8_DROYA</name>
<dbReference type="PANTHER" id="PTHR47595">
    <property type="entry name" value="HEAT SHOCK 70 KDA PROTEIN 14"/>
    <property type="match status" value="1"/>
</dbReference>
<dbReference type="Pfam" id="PF13837">
    <property type="entry name" value="Myb_DNA-bind_4"/>
    <property type="match status" value="1"/>
</dbReference>
<accession>B4PCM8</accession>
<organism evidence="2 3">
    <name type="scientific">Drosophila yakuba</name>
    <name type="common">Fruit fly</name>
    <dbReference type="NCBI Taxonomy" id="7245"/>
    <lineage>
        <taxon>Eukaryota</taxon>
        <taxon>Metazoa</taxon>
        <taxon>Ecdysozoa</taxon>
        <taxon>Arthropoda</taxon>
        <taxon>Hexapoda</taxon>
        <taxon>Insecta</taxon>
        <taxon>Pterygota</taxon>
        <taxon>Neoptera</taxon>
        <taxon>Endopterygota</taxon>
        <taxon>Diptera</taxon>
        <taxon>Brachycera</taxon>
        <taxon>Muscomorpha</taxon>
        <taxon>Ephydroidea</taxon>
        <taxon>Drosophilidae</taxon>
        <taxon>Drosophila</taxon>
        <taxon>Sophophora</taxon>
    </lineage>
</organism>